<dbReference type="VEuPathDB" id="FungiDB:H257_14154"/>
<dbReference type="Proteomes" id="UP000265427">
    <property type="component" value="Unassembled WGS sequence"/>
</dbReference>
<accession>A0A396ZPJ7</accession>
<dbReference type="AlphaFoldDB" id="A0A396ZPJ7"/>
<evidence type="ECO:0000313" key="3">
    <source>
        <dbReference type="Proteomes" id="UP000265427"/>
    </source>
</evidence>
<protein>
    <submittedName>
        <fullName evidence="2">Uncharacterized protein</fullName>
    </submittedName>
</protein>
<feature type="compositionally biased region" description="Low complexity" evidence="1">
    <location>
        <begin position="237"/>
        <end position="250"/>
    </location>
</feature>
<comment type="caution">
    <text evidence="2">The sequence shown here is derived from an EMBL/GenBank/DDBJ whole genome shotgun (WGS) entry which is preliminary data.</text>
</comment>
<dbReference type="EMBL" id="QUSZ01011029">
    <property type="protein sequence ID" value="RHX97682.1"/>
    <property type="molecule type" value="Genomic_DNA"/>
</dbReference>
<proteinExistence type="predicted"/>
<reference evidence="2 3" key="1">
    <citation type="submission" date="2018-08" db="EMBL/GenBank/DDBJ databases">
        <title>Aphanomyces genome sequencing and annotation.</title>
        <authorList>
            <person name="Minardi D."/>
            <person name="Oidtmann B."/>
            <person name="Van Der Giezen M."/>
            <person name="Studholme D.J."/>
        </authorList>
    </citation>
    <scope>NUCLEOTIDE SEQUENCE [LARGE SCALE GENOMIC DNA]</scope>
    <source>
        <strain evidence="2 3">Kv</strain>
    </source>
</reference>
<sequence length="835" mass="93634">SSMPFGPNETRLPDETVLFVIATLASVLQVHWWSHCSSCFKQSRNTRGAHLCRYLFPRARVEVGRIGTSAILLVRKLGEEYINGYSDVILRAFKCNHDIQIMIGGAEMAERIYYACKYTTKDQQKVECRTALALAAFDTRIQRELSAAEGGEALSDEVKCRRRLASHMFNMTRKQEVAGPLCALYLLRESCAYPSHFYKKMSIRHVLKFLHHHSDTPFQLEVTTNIKNSNGSCSQLEESNASDSESSNDGSESDSSDLESDDEEDTSSLSGPSCPEESSVFVPVGPAEDYINRPDAMCKDISWFEFMSKYFRANRTERTSPEKLFMERHSLHESKCLGVHRLARIPVLTGGVRVPFFGDCLKPEERNFHAQVALVLFKPFRVLADLCPHGSTWNEAWEAFQPTMSTGCAEVYHFMQDYHVGRKMAAKTRTSREEEQDIQKENDDGRTEPYDFDNFDFENALLVASGHSAISHLDCDDALDTTLELYQAISSSEMSNQVRFPTTTPIEADIAALVGGKSLDEASTITSSKYMSILGAWDQRLHCREQFASDVKGLKTWTSKKRVERVVTFENPSRVEEISDTSMAWSDELPGEIPTLVQVNVPGALDPSTMLYTGNLVERGKFDQTTKFKLVEDAGSKLKVLIPNSPPAVVFVRVTRPKNFDVLPRDGLHDSLPADVYPVFMFKPQGSTEVTLTPGPGGSKRTLKLNLLQLPFVNAIASTIYKIQGETMESLVVADWKARGSKFNKVVNTCQQGYIAISRLTKRDGFSALKPLTNECIRYFQPSNDTIAENLRLEQLFAVYLSRNENTVVFNSSDFNTLKKTLPEAPVADSPTSDQ</sequence>
<gene>
    <name evidence="2" type="ORF">DYB36_011513</name>
</gene>
<feature type="region of interest" description="Disordered" evidence="1">
    <location>
        <begin position="229"/>
        <end position="279"/>
    </location>
</feature>
<feature type="compositionally biased region" description="Acidic residues" evidence="1">
    <location>
        <begin position="251"/>
        <end position="266"/>
    </location>
</feature>
<evidence type="ECO:0000256" key="1">
    <source>
        <dbReference type="SAM" id="MobiDB-lite"/>
    </source>
</evidence>
<feature type="region of interest" description="Disordered" evidence="1">
    <location>
        <begin position="426"/>
        <end position="448"/>
    </location>
</feature>
<organism evidence="2 3">
    <name type="scientific">Aphanomyces astaci</name>
    <name type="common">Crayfish plague agent</name>
    <dbReference type="NCBI Taxonomy" id="112090"/>
    <lineage>
        <taxon>Eukaryota</taxon>
        <taxon>Sar</taxon>
        <taxon>Stramenopiles</taxon>
        <taxon>Oomycota</taxon>
        <taxon>Saprolegniomycetes</taxon>
        <taxon>Saprolegniales</taxon>
        <taxon>Verrucalvaceae</taxon>
        <taxon>Aphanomyces</taxon>
    </lineage>
</organism>
<feature type="non-terminal residue" evidence="2">
    <location>
        <position position="1"/>
    </location>
</feature>
<feature type="compositionally biased region" description="Basic and acidic residues" evidence="1">
    <location>
        <begin position="430"/>
        <end position="448"/>
    </location>
</feature>
<name>A0A396ZPJ7_APHAT</name>
<evidence type="ECO:0000313" key="2">
    <source>
        <dbReference type="EMBL" id="RHX97682.1"/>
    </source>
</evidence>